<keyword evidence="3" id="KW-1185">Reference proteome</keyword>
<gene>
    <name evidence="2" type="ORF">C1645_832326</name>
</gene>
<reference evidence="2 3" key="1">
    <citation type="submission" date="2018-06" db="EMBL/GenBank/DDBJ databases">
        <title>Comparative genomics reveals the genomic features of Rhizophagus irregularis, R. cerebriforme, R. diaphanum and Gigaspora rosea, and their symbiotic lifestyle signature.</title>
        <authorList>
            <person name="Morin E."/>
            <person name="San Clemente H."/>
            <person name="Chen E.C.H."/>
            <person name="De La Providencia I."/>
            <person name="Hainaut M."/>
            <person name="Kuo A."/>
            <person name="Kohler A."/>
            <person name="Murat C."/>
            <person name="Tang N."/>
            <person name="Roy S."/>
            <person name="Loubradou J."/>
            <person name="Henrissat B."/>
            <person name="Grigoriev I.V."/>
            <person name="Corradi N."/>
            <person name="Roux C."/>
            <person name="Martin F.M."/>
        </authorList>
    </citation>
    <scope>NUCLEOTIDE SEQUENCE [LARGE SCALE GENOMIC DNA]</scope>
    <source>
        <strain evidence="2 3">DAOM 227022</strain>
    </source>
</reference>
<evidence type="ECO:0000313" key="3">
    <source>
        <dbReference type="Proteomes" id="UP000265703"/>
    </source>
</evidence>
<keyword evidence="1" id="KW-0175">Coiled coil</keyword>
<accession>A0A397SDQ2</accession>
<name>A0A397SDQ2_9GLOM</name>
<feature type="non-terminal residue" evidence="2">
    <location>
        <position position="1"/>
    </location>
</feature>
<dbReference type="AlphaFoldDB" id="A0A397SDQ2"/>
<feature type="coiled-coil region" evidence="1">
    <location>
        <begin position="10"/>
        <end position="65"/>
    </location>
</feature>
<dbReference type="Proteomes" id="UP000265703">
    <property type="component" value="Unassembled WGS sequence"/>
</dbReference>
<comment type="caution">
    <text evidence="2">The sequence shown here is derived from an EMBL/GenBank/DDBJ whole genome shotgun (WGS) entry which is preliminary data.</text>
</comment>
<sequence>SQLISERKSRIELEAEVKSLKSNIKTLKRELTLAQKASSANNIKILSLETKVRELEGKLEDIDLERTYHGLDTMGGMIEDPAQINSSDPDPKENDSLRLELGRVKEDLNSKEYTIECMEKGIEALDNIYKRELDIRSSERLKMMEENRSLRDQLASKKNTSSEIISDTASPGKFILRVGIAKHSGDAKVVPLSQEMPLAPVTIPAVMSSLMSPMGPCKAPLAQTRSLLFSILIIYRMSTGASGTSSNLF</sequence>
<proteinExistence type="predicted"/>
<dbReference type="EMBL" id="QKYT01000496">
    <property type="protein sequence ID" value="RIA84390.1"/>
    <property type="molecule type" value="Genomic_DNA"/>
</dbReference>
<protein>
    <submittedName>
        <fullName evidence="2">Uncharacterized protein</fullName>
    </submittedName>
</protein>
<evidence type="ECO:0000313" key="2">
    <source>
        <dbReference type="EMBL" id="RIA84390.1"/>
    </source>
</evidence>
<evidence type="ECO:0000256" key="1">
    <source>
        <dbReference type="SAM" id="Coils"/>
    </source>
</evidence>
<organism evidence="2 3">
    <name type="scientific">Glomus cerebriforme</name>
    <dbReference type="NCBI Taxonomy" id="658196"/>
    <lineage>
        <taxon>Eukaryota</taxon>
        <taxon>Fungi</taxon>
        <taxon>Fungi incertae sedis</taxon>
        <taxon>Mucoromycota</taxon>
        <taxon>Glomeromycotina</taxon>
        <taxon>Glomeromycetes</taxon>
        <taxon>Glomerales</taxon>
        <taxon>Glomeraceae</taxon>
        <taxon>Glomus</taxon>
    </lineage>
</organism>